<dbReference type="InterPro" id="IPR001810">
    <property type="entry name" value="F-box_dom"/>
</dbReference>
<dbReference type="STRING" id="71139.A0A059CTY9"/>
<dbReference type="CDD" id="cd22157">
    <property type="entry name" value="F-box_AtFBW1-like"/>
    <property type="match status" value="1"/>
</dbReference>
<dbReference type="Gene3D" id="1.20.1280.50">
    <property type="match status" value="1"/>
</dbReference>
<proteinExistence type="predicted"/>
<dbReference type="PROSITE" id="PS50181">
    <property type="entry name" value="FBOX"/>
    <property type="match status" value="1"/>
</dbReference>
<dbReference type="Gramene" id="KCW81400">
    <property type="protein sequence ID" value="KCW81400"/>
    <property type="gene ID" value="EUGRSUZ_C02777"/>
</dbReference>
<name>A0A059CTY9_EUCGR</name>
<dbReference type="Pfam" id="PF07734">
    <property type="entry name" value="FBA_1"/>
    <property type="match status" value="1"/>
</dbReference>
<dbReference type="SUPFAM" id="SSF81383">
    <property type="entry name" value="F-box domain"/>
    <property type="match status" value="1"/>
</dbReference>
<dbReference type="InParanoid" id="A0A059CTY9"/>
<dbReference type="EMBL" id="KK198755">
    <property type="protein sequence ID" value="KCW81400.1"/>
    <property type="molecule type" value="Genomic_DNA"/>
</dbReference>
<evidence type="ECO:0000313" key="2">
    <source>
        <dbReference type="EMBL" id="KCW81400.1"/>
    </source>
</evidence>
<accession>A0A059CTY9</accession>
<dbReference type="OMA" id="GERIPND"/>
<dbReference type="InterPro" id="IPR006527">
    <property type="entry name" value="F-box-assoc_dom_typ1"/>
</dbReference>
<dbReference type="AlphaFoldDB" id="A0A059CTY9"/>
<dbReference type="InterPro" id="IPR017451">
    <property type="entry name" value="F-box-assoc_interact_dom"/>
</dbReference>
<gene>
    <name evidence="2" type="ORF">EUGRSUZ_C02777</name>
</gene>
<dbReference type="PANTHER" id="PTHR31672:SF13">
    <property type="entry name" value="F-BOX PROTEIN CPR30-LIKE"/>
    <property type="match status" value="1"/>
</dbReference>
<dbReference type="PANTHER" id="PTHR31672">
    <property type="entry name" value="BNACNNG10540D PROTEIN"/>
    <property type="match status" value="1"/>
</dbReference>
<organism evidence="2">
    <name type="scientific">Eucalyptus grandis</name>
    <name type="common">Flooded gum</name>
    <dbReference type="NCBI Taxonomy" id="71139"/>
    <lineage>
        <taxon>Eukaryota</taxon>
        <taxon>Viridiplantae</taxon>
        <taxon>Streptophyta</taxon>
        <taxon>Embryophyta</taxon>
        <taxon>Tracheophyta</taxon>
        <taxon>Spermatophyta</taxon>
        <taxon>Magnoliopsida</taxon>
        <taxon>eudicotyledons</taxon>
        <taxon>Gunneridae</taxon>
        <taxon>Pentapetalae</taxon>
        <taxon>rosids</taxon>
        <taxon>malvids</taxon>
        <taxon>Myrtales</taxon>
        <taxon>Myrtaceae</taxon>
        <taxon>Myrtoideae</taxon>
        <taxon>Eucalypteae</taxon>
        <taxon>Eucalyptus</taxon>
    </lineage>
</organism>
<sequence length="396" mass="45968">MKAKKKNRHREFLLRRRRRRREELPHDVVVEILKRLPVRSLLRFGCVSRSWRSTIDDPHFAALHWSHFPLDARDRYLACLDWEYREQRLCSLIPDIPDQSLARHSLLQIEIPFFTPANSYRLVGSCDGLIFVEAISKADSGQTMYLWNPFTGNHKAVPRSGLEHQRHAAVYEVLGLGFDARSNDARSNDYKIVKILYFSANDGIEALAEIYSLRTDSWRSLKSKFPTLRQDEPAIFFNQKLHWFATICGEDGYRSIVSFDLADEVINEMALPLQISQISQVNTVNLQMYMAVLDNLLAVFISFNRTEDLSGYPICSVWVMREYGMPKSWTRRNYFKFRGDVTGFDGFTRNGELLIKTYRANRVSLTTKQCTELPIWTSCNLVAVVESLHLNLEEVV</sequence>
<evidence type="ECO:0000259" key="1">
    <source>
        <dbReference type="PROSITE" id="PS50181"/>
    </source>
</evidence>
<dbReference type="NCBIfam" id="TIGR01640">
    <property type="entry name" value="F_box_assoc_1"/>
    <property type="match status" value="1"/>
</dbReference>
<protein>
    <recommendedName>
        <fullName evidence="1">F-box domain-containing protein</fullName>
    </recommendedName>
</protein>
<dbReference type="InterPro" id="IPR036047">
    <property type="entry name" value="F-box-like_dom_sf"/>
</dbReference>
<dbReference type="InterPro" id="IPR050796">
    <property type="entry name" value="SCF_F-box_component"/>
</dbReference>
<feature type="domain" description="F-box" evidence="1">
    <location>
        <begin position="18"/>
        <end position="68"/>
    </location>
</feature>
<reference evidence="2" key="1">
    <citation type="submission" date="2013-07" db="EMBL/GenBank/DDBJ databases">
        <title>The genome of Eucalyptus grandis.</title>
        <authorList>
            <person name="Schmutz J."/>
            <person name="Hayes R."/>
            <person name="Myburg A."/>
            <person name="Tuskan G."/>
            <person name="Grattapaglia D."/>
            <person name="Rokhsar D.S."/>
        </authorList>
    </citation>
    <scope>NUCLEOTIDE SEQUENCE</scope>
    <source>
        <tissue evidence="2">Leaf extractions</tissue>
    </source>
</reference>
<dbReference type="Pfam" id="PF00646">
    <property type="entry name" value="F-box"/>
    <property type="match status" value="1"/>
</dbReference>
<dbReference type="SMART" id="SM00256">
    <property type="entry name" value="FBOX"/>
    <property type="match status" value="1"/>
</dbReference>